<accession>A0A2N9I6K8</accession>
<reference evidence="1" key="1">
    <citation type="submission" date="2018-02" db="EMBL/GenBank/DDBJ databases">
        <authorList>
            <person name="Cohen D.B."/>
            <person name="Kent A.D."/>
        </authorList>
    </citation>
    <scope>NUCLEOTIDE SEQUENCE</scope>
</reference>
<evidence type="ECO:0000313" key="1">
    <source>
        <dbReference type="EMBL" id="SPD19639.1"/>
    </source>
</evidence>
<sequence length="169" mass="19492">MAQRLNGLDFGLGTSISAWLGRIMARWLGLRLSGLEARILKWSWLAISAQWLNGLARSRLIKIESKNQVADRVKRTTGRTVGQTRLIPVRGTRVRLGARESERWNFERRVHDQIGFIFVLMNRSASDILNGGGHQLNRWPEEVEPRRWCRRRVKQDLKLWTAHGGALMV</sequence>
<organism evidence="1">
    <name type="scientific">Fagus sylvatica</name>
    <name type="common">Beechnut</name>
    <dbReference type="NCBI Taxonomy" id="28930"/>
    <lineage>
        <taxon>Eukaryota</taxon>
        <taxon>Viridiplantae</taxon>
        <taxon>Streptophyta</taxon>
        <taxon>Embryophyta</taxon>
        <taxon>Tracheophyta</taxon>
        <taxon>Spermatophyta</taxon>
        <taxon>Magnoliopsida</taxon>
        <taxon>eudicotyledons</taxon>
        <taxon>Gunneridae</taxon>
        <taxon>Pentapetalae</taxon>
        <taxon>rosids</taxon>
        <taxon>fabids</taxon>
        <taxon>Fagales</taxon>
        <taxon>Fagaceae</taxon>
        <taxon>Fagus</taxon>
    </lineage>
</organism>
<dbReference type="AlphaFoldDB" id="A0A2N9I6K8"/>
<gene>
    <name evidence="1" type="ORF">FSB_LOCUS47521</name>
</gene>
<protein>
    <submittedName>
        <fullName evidence="1">Uncharacterized protein</fullName>
    </submittedName>
</protein>
<proteinExistence type="predicted"/>
<dbReference type="EMBL" id="OIVN01004861">
    <property type="protein sequence ID" value="SPD19639.1"/>
    <property type="molecule type" value="Genomic_DNA"/>
</dbReference>
<name>A0A2N9I6K8_FAGSY</name>